<dbReference type="AlphaFoldDB" id="A0A848G826"/>
<evidence type="ECO:0000313" key="2">
    <source>
        <dbReference type="EMBL" id="NML27569.1"/>
    </source>
</evidence>
<keyword evidence="3" id="KW-1185">Reference proteome</keyword>
<organism evidence="2 3">
    <name type="scientific">Zoogloea dura</name>
    <dbReference type="NCBI Taxonomy" id="2728840"/>
    <lineage>
        <taxon>Bacteria</taxon>
        <taxon>Pseudomonadati</taxon>
        <taxon>Pseudomonadota</taxon>
        <taxon>Betaproteobacteria</taxon>
        <taxon>Rhodocyclales</taxon>
        <taxon>Zoogloeaceae</taxon>
        <taxon>Zoogloea</taxon>
    </lineage>
</organism>
<name>A0A848G826_9RHOO</name>
<dbReference type="InterPro" id="IPR036188">
    <property type="entry name" value="FAD/NAD-bd_sf"/>
</dbReference>
<proteinExistence type="predicted"/>
<dbReference type="EMBL" id="JABBGA010000016">
    <property type="protein sequence ID" value="NML27569.1"/>
    <property type="molecule type" value="Genomic_DNA"/>
</dbReference>
<feature type="domain" description="Amine oxidase" evidence="1">
    <location>
        <begin position="15"/>
        <end position="430"/>
    </location>
</feature>
<evidence type="ECO:0000313" key="3">
    <source>
        <dbReference type="Proteomes" id="UP000580043"/>
    </source>
</evidence>
<dbReference type="InterPro" id="IPR017830">
    <property type="entry name" value="SQase_HpnE"/>
</dbReference>
<dbReference type="SUPFAM" id="SSF51905">
    <property type="entry name" value="FAD/NAD(P)-binding domain"/>
    <property type="match status" value="1"/>
</dbReference>
<dbReference type="InterPro" id="IPR050464">
    <property type="entry name" value="Zeta_carotene_desat/Oxidored"/>
</dbReference>
<dbReference type="PANTHER" id="PTHR42923:SF47">
    <property type="entry name" value="BLR3003 PROTEIN"/>
    <property type="match status" value="1"/>
</dbReference>
<comment type="caution">
    <text evidence="2">The sequence shown here is derived from an EMBL/GenBank/DDBJ whole genome shotgun (WGS) entry which is preliminary data.</text>
</comment>
<protein>
    <submittedName>
        <fullName evidence="2">NAD(P)-binding protein</fullName>
    </submittedName>
</protein>
<dbReference type="PANTHER" id="PTHR42923">
    <property type="entry name" value="PROTOPORPHYRINOGEN OXIDASE"/>
    <property type="match status" value="1"/>
</dbReference>
<dbReference type="GO" id="GO:0016491">
    <property type="term" value="F:oxidoreductase activity"/>
    <property type="evidence" value="ECO:0007669"/>
    <property type="project" value="InterPro"/>
</dbReference>
<gene>
    <name evidence="2" type="ORF">HHL15_17570</name>
</gene>
<dbReference type="InterPro" id="IPR002937">
    <property type="entry name" value="Amino_oxidase"/>
</dbReference>
<dbReference type="NCBIfam" id="TIGR03467">
    <property type="entry name" value="HpnE"/>
    <property type="match status" value="1"/>
</dbReference>
<sequence length="443" mass="47579">MSLPVQVGIIGGGYAGFAAAVTLARGGARVFLYESSRTLGGRARVVEKDEHRLDNGQHILLGAYEETLRMLRLVGVKPGVLETRRLALVYPGLCSLKAAALPAPLHLAVGLLTAKGLDWSDKRAMARLMSHLKKLRFRVEPDRSVAELLAETGQTERLSRLIWEPLCVAALNTPVASASAQVFANVLRDSLAASASASDLLIPKVDLSELFPVPASRWLAMRGHQVRTTEAIASIQWDEDGKGYRLDGDPWQNLHDHVVIATAPYHAVPLLQSVPALAPLAAQVAALKHEPIVTAWLAFDGPVHFPEPMIGLAGGYGQWAFDRAALGGPEGLVSVVISARGAHQEISREALEIALLEELQGALGRLPALKWSQIITEKRATFACTPGLVRPTTNTAEPRVWLAGDYVASDYPATLESAVRSGIVAARSILKRCGLKEAGFLDL</sequence>
<dbReference type="RefSeq" id="WP_169147105.1">
    <property type="nucleotide sequence ID" value="NZ_JABBGA010000016.1"/>
</dbReference>
<evidence type="ECO:0000259" key="1">
    <source>
        <dbReference type="Pfam" id="PF01593"/>
    </source>
</evidence>
<reference evidence="2 3" key="1">
    <citation type="submission" date="2020-04" db="EMBL/GenBank/DDBJ databases">
        <title>Zoogloea sp. G-4-1-14 isolated from soil.</title>
        <authorList>
            <person name="Dahal R.H."/>
        </authorList>
    </citation>
    <scope>NUCLEOTIDE SEQUENCE [LARGE SCALE GENOMIC DNA]</scope>
    <source>
        <strain evidence="2 3">G-4-1-14</strain>
    </source>
</reference>
<dbReference type="Pfam" id="PF01593">
    <property type="entry name" value="Amino_oxidase"/>
    <property type="match status" value="1"/>
</dbReference>
<accession>A0A848G826</accession>
<dbReference type="Gene3D" id="3.50.50.60">
    <property type="entry name" value="FAD/NAD(P)-binding domain"/>
    <property type="match status" value="1"/>
</dbReference>
<dbReference type="Proteomes" id="UP000580043">
    <property type="component" value="Unassembled WGS sequence"/>
</dbReference>